<dbReference type="AlphaFoldDB" id="A0A1I0AC65"/>
<dbReference type="OrthoDB" id="2974108at2"/>
<keyword evidence="2" id="KW-1185">Reference proteome</keyword>
<evidence type="ECO:0000313" key="1">
    <source>
        <dbReference type="EMBL" id="SES91795.1"/>
    </source>
</evidence>
<evidence type="ECO:0008006" key="3">
    <source>
        <dbReference type="Google" id="ProtNLM"/>
    </source>
</evidence>
<evidence type="ECO:0000313" key="2">
    <source>
        <dbReference type="Proteomes" id="UP000198618"/>
    </source>
</evidence>
<dbReference type="Proteomes" id="UP000198618">
    <property type="component" value="Unassembled WGS sequence"/>
</dbReference>
<dbReference type="RefSeq" id="WP_090867531.1">
    <property type="nucleotide sequence ID" value="NZ_FOHE01000003.1"/>
</dbReference>
<proteinExistence type="predicted"/>
<dbReference type="EMBL" id="FOHE01000003">
    <property type="protein sequence ID" value="SES91795.1"/>
    <property type="molecule type" value="Genomic_DNA"/>
</dbReference>
<reference evidence="1 2" key="1">
    <citation type="submission" date="2016-10" db="EMBL/GenBank/DDBJ databases">
        <authorList>
            <person name="de Groot N.N."/>
        </authorList>
    </citation>
    <scope>NUCLEOTIDE SEQUENCE [LARGE SCALE GENOMIC DNA]</scope>
    <source>
        <strain evidence="1 2">IBRC-M 10780</strain>
    </source>
</reference>
<sequence>MRNYGACSHCGKVDTIIYNLCKECYDEEATIIKNVKEYLSKKPNSNAIEVATETGISIDKITRLVKSGVLKS</sequence>
<accession>A0A1I0AC65</accession>
<protein>
    <recommendedName>
        <fullName evidence="3">Flagellar operon protein TIGR03826</fullName>
    </recommendedName>
</protein>
<gene>
    <name evidence="1" type="ORF">SAMN05216389_103177</name>
</gene>
<name>A0A1I0AC65_9BACI</name>
<organism evidence="1 2">
    <name type="scientific">Oceanobacillus limi</name>
    <dbReference type="NCBI Taxonomy" id="930131"/>
    <lineage>
        <taxon>Bacteria</taxon>
        <taxon>Bacillati</taxon>
        <taxon>Bacillota</taxon>
        <taxon>Bacilli</taxon>
        <taxon>Bacillales</taxon>
        <taxon>Bacillaceae</taxon>
        <taxon>Oceanobacillus</taxon>
    </lineage>
</organism>